<protein>
    <submittedName>
        <fullName evidence="2">Uncharacterized protein</fullName>
    </submittedName>
</protein>
<evidence type="ECO:0000313" key="3">
    <source>
        <dbReference type="Proteomes" id="UP000672657"/>
    </source>
</evidence>
<evidence type="ECO:0000313" key="2">
    <source>
        <dbReference type="EMBL" id="CAG2155333.1"/>
    </source>
</evidence>
<accession>A0ABM8TMT3</accession>
<organism evidence="2 3">
    <name type="scientific">Cupriavidus numazuensis</name>
    <dbReference type="NCBI Taxonomy" id="221992"/>
    <lineage>
        <taxon>Bacteria</taxon>
        <taxon>Pseudomonadati</taxon>
        <taxon>Pseudomonadota</taxon>
        <taxon>Betaproteobacteria</taxon>
        <taxon>Burkholderiales</taxon>
        <taxon>Burkholderiaceae</taxon>
        <taxon>Cupriavidus</taxon>
    </lineage>
</organism>
<keyword evidence="1" id="KW-1133">Transmembrane helix</keyword>
<dbReference type="EMBL" id="CAJPVI010000033">
    <property type="protein sequence ID" value="CAG2155333.1"/>
    <property type="molecule type" value="Genomic_DNA"/>
</dbReference>
<name>A0ABM8TMT3_9BURK</name>
<keyword evidence="3" id="KW-1185">Reference proteome</keyword>
<evidence type="ECO:0000256" key="1">
    <source>
        <dbReference type="SAM" id="Phobius"/>
    </source>
</evidence>
<sequence length="39" mass="4264">MSGIVSYAVFLLTQALIFAVVCLGLNLQLGLYGSNWECR</sequence>
<keyword evidence="1" id="KW-0812">Transmembrane</keyword>
<keyword evidence="1" id="KW-0472">Membrane</keyword>
<reference evidence="2 3" key="1">
    <citation type="submission" date="2021-03" db="EMBL/GenBank/DDBJ databases">
        <authorList>
            <person name="Peeters C."/>
        </authorList>
    </citation>
    <scope>NUCLEOTIDE SEQUENCE [LARGE SCALE GENOMIC DNA]</scope>
    <source>
        <strain evidence="2 3">LMG 26411</strain>
    </source>
</reference>
<comment type="caution">
    <text evidence="2">The sequence shown here is derived from an EMBL/GenBank/DDBJ whole genome shotgun (WGS) entry which is preliminary data.</text>
</comment>
<dbReference type="Proteomes" id="UP000672657">
    <property type="component" value="Unassembled WGS sequence"/>
</dbReference>
<proteinExistence type="predicted"/>
<feature type="transmembrane region" description="Helical" evidence="1">
    <location>
        <begin position="7"/>
        <end position="27"/>
    </location>
</feature>
<gene>
    <name evidence="2" type="ORF">LMG26411_04891</name>
</gene>